<evidence type="ECO:0000256" key="3">
    <source>
        <dbReference type="ARBA" id="ARBA00022490"/>
    </source>
</evidence>
<dbReference type="Gene3D" id="1.10.132.20">
    <property type="entry name" value="Ribosome-recycling factor"/>
    <property type="match status" value="1"/>
</dbReference>
<dbReference type="CDD" id="cd00520">
    <property type="entry name" value="RRF"/>
    <property type="match status" value="1"/>
</dbReference>
<keyword evidence="5" id="KW-0175">Coiled coil</keyword>
<keyword evidence="4" id="KW-0648">Protein biosynthesis</keyword>
<evidence type="ECO:0000256" key="1">
    <source>
        <dbReference type="ARBA" id="ARBA00004496"/>
    </source>
</evidence>
<feature type="domain" description="Ribosome recycling factor" evidence="6">
    <location>
        <begin position="19"/>
        <end position="182"/>
    </location>
</feature>
<gene>
    <name evidence="7" type="ORF">A45J_1648</name>
</gene>
<keyword evidence="3" id="KW-0963">Cytoplasm</keyword>
<evidence type="ECO:0000313" key="7">
    <source>
        <dbReference type="EMBL" id="GER93890.1"/>
    </source>
</evidence>
<dbReference type="InterPro" id="IPR023584">
    <property type="entry name" value="Ribosome_recyc_fac_dom"/>
</dbReference>
<dbReference type="InterPro" id="IPR002661">
    <property type="entry name" value="Ribosome_recyc_fac"/>
</dbReference>
<dbReference type="Pfam" id="PF01765">
    <property type="entry name" value="RRF"/>
    <property type="match status" value="1"/>
</dbReference>
<reference evidence="7" key="1">
    <citation type="submission" date="2019-10" db="EMBL/GenBank/DDBJ databases">
        <title>Metagenomic sequencing of thiosulfate-disproportionating enrichment culture.</title>
        <authorList>
            <person name="Umezawa K."/>
            <person name="Kojima H."/>
            <person name="Fukui M."/>
        </authorList>
    </citation>
    <scope>NUCLEOTIDE SEQUENCE</scope>
    <source>
        <strain evidence="7">45J</strain>
    </source>
</reference>
<name>A0A5J4L4T4_9ZZZZ</name>
<evidence type="ECO:0000256" key="4">
    <source>
        <dbReference type="ARBA" id="ARBA00022917"/>
    </source>
</evidence>
<accession>A0A5J4L4T4</accession>
<evidence type="ECO:0000256" key="2">
    <source>
        <dbReference type="ARBA" id="ARBA00005912"/>
    </source>
</evidence>
<sequence>MQEFKKKAADRMNGSIDALKKDFAAIRTGRASLSLLDGITVDYYGTPTPLNQVATLGIPDPRQITIQPWEPKLISEIEKAILKSGLGLTPTNDGKIIRLNIPPLTEERRKELVKVAKKRAEEARVAVRNIRRDINDEIKKSEKEQHLSEDDVKRLQDEIQKITDSYIHKVDEILQHKEKEIMEV</sequence>
<dbReference type="AlphaFoldDB" id="A0A5J4L4T4"/>
<dbReference type="SUPFAM" id="SSF55194">
    <property type="entry name" value="Ribosome recycling factor, RRF"/>
    <property type="match status" value="1"/>
</dbReference>
<dbReference type="GO" id="GO:0006412">
    <property type="term" value="P:translation"/>
    <property type="evidence" value="ECO:0007669"/>
    <property type="project" value="UniProtKB-KW"/>
</dbReference>
<dbReference type="InterPro" id="IPR036191">
    <property type="entry name" value="RRF_sf"/>
</dbReference>
<dbReference type="GO" id="GO:0005737">
    <property type="term" value="C:cytoplasm"/>
    <property type="evidence" value="ECO:0007669"/>
    <property type="project" value="UniProtKB-SubCell"/>
</dbReference>
<dbReference type="Gene3D" id="3.30.1360.40">
    <property type="match status" value="1"/>
</dbReference>
<organism evidence="7">
    <name type="scientific">hot springs metagenome</name>
    <dbReference type="NCBI Taxonomy" id="433727"/>
    <lineage>
        <taxon>unclassified sequences</taxon>
        <taxon>metagenomes</taxon>
        <taxon>ecological metagenomes</taxon>
    </lineage>
</organism>
<dbReference type="FunFam" id="3.30.1360.40:FF:000001">
    <property type="entry name" value="Ribosome-recycling factor"/>
    <property type="match status" value="1"/>
</dbReference>
<dbReference type="PANTHER" id="PTHR20982:SF3">
    <property type="entry name" value="MITOCHONDRIAL RIBOSOME RECYCLING FACTOR PSEUDO 1"/>
    <property type="match status" value="1"/>
</dbReference>
<dbReference type="FunFam" id="1.10.132.20:FF:000001">
    <property type="entry name" value="Ribosome-recycling factor"/>
    <property type="match status" value="1"/>
</dbReference>
<dbReference type="NCBIfam" id="TIGR00496">
    <property type="entry name" value="frr"/>
    <property type="match status" value="1"/>
</dbReference>
<comment type="caution">
    <text evidence="7">The sequence shown here is derived from an EMBL/GenBank/DDBJ whole genome shotgun (WGS) entry which is preliminary data.</text>
</comment>
<dbReference type="GO" id="GO:0043023">
    <property type="term" value="F:ribosomal large subunit binding"/>
    <property type="evidence" value="ECO:0007669"/>
    <property type="project" value="TreeGrafter"/>
</dbReference>
<protein>
    <submittedName>
        <fullName evidence="7">Ribosome recycling factor</fullName>
    </submittedName>
</protein>
<evidence type="ECO:0000256" key="5">
    <source>
        <dbReference type="SAM" id="Coils"/>
    </source>
</evidence>
<dbReference type="PANTHER" id="PTHR20982">
    <property type="entry name" value="RIBOSOME RECYCLING FACTOR"/>
    <property type="match status" value="1"/>
</dbReference>
<dbReference type="HAMAP" id="MF_00040">
    <property type="entry name" value="RRF"/>
    <property type="match status" value="1"/>
</dbReference>
<feature type="coiled-coil region" evidence="5">
    <location>
        <begin position="113"/>
        <end position="158"/>
    </location>
</feature>
<comment type="subcellular location">
    <subcellularLocation>
        <location evidence="1">Cytoplasm</location>
    </subcellularLocation>
</comment>
<comment type="similarity">
    <text evidence="2">Belongs to the RRF family.</text>
</comment>
<evidence type="ECO:0000259" key="6">
    <source>
        <dbReference type="Pfam" id="PF01765"/>
    </source>
</evidence>
<dbReference type="EMBL" id="BLAB01000001">
    <property type="protein sequence ID" value="GER93890.1"/>
    <property type="molecule type" value="Genomic_DNA"/>
</dbReference>
<proteinExistence type="inferred from homology"/>